<organism evidence="2 3">
    <name type="scientific">Prosthecochloris ethylica</name>
    <dbReference type="NCBI Taxonomy" id="2743976"/>
    <lineage>
        <taxon>Bacteria</taxon>
        <taxon>Pseudomonadati</taxon>
        <taxon>Chlorobiota</taxon>
        <taxon>Chlorobiia</taxon>
        <taxon>Chlorobiales</taxon>
        <taxon>Chlorobiaceae</taxon>
        <taxon>Prosthecochloris</taxon>
    </lineage>
</organism>
<dbReference type="SUPFAM" id="SSF56112">
    <property type="entry name" value="Protein kinase-like (PK-like)"/>
    <property type="match status" value="1"/>
</dbReference>
<dbReference type="Gene3D" id="3.30.200.20">
    <property type="entry name" value="Phosphorylase Kinase, domain 1"/>
    <property type="match status" value="1"/>
</dbReference>
<dbReference type="InterPro" id="IPR011009">
    <property type="entry name" value="Kinase-like_dom_sf"/>
</dbReference>
<evidence type="ECO:0000313" key="2">
    <source>
        <dbReference type="EMBL" id="MBF0636396.1"/>
    </source>
</evidence>
<dbReference type="EMBL" id="JADGII010000005">
    <property type="protein sequence ID" value="MBF0636396.1"/>
    <property type="molecule type" value="Genomic_DNA"/>
</dbReference>
<dbReference type="InterPro" id="IPR002575">
    <property type="entry name" value="Aminoglycoside_PTrfase"/>
</dbReference>
<accession>A0ABR9XQS7</accession>
<dbReference type="Pfam" id="PF01636">
    <property type="entry name" value="APH"/>
    <property type="match status" value="1"/>
</dbReference>
<reference evidence="2 3" key="1">
    <citation type="journal article" date="2020" name="Microorganisms">
        <title>Simultaneous Genome Sequencing of Prosthecochloris ethylica and Desulfuromonas acetoxidans within a Syntrophic Mixture Reveals Unique Pili and Protein Interactions.</title>
        <authorList>
            <person name="Kyndt J.A."/>
            <person name="Van Beeumen J.J."/>
            <person name="Meyer T.E."/>
        </authorList>
    </citation>
    <scope>NUCLEOTIDE SEQUENCE [LARGE SCALE GENOMIC DNA]</scope>
    <source>
        <strain evidence="2 3">N3</strain>
    </source>
</reference>
<name>A0ABR9XQS7_9CHLB</name>
<dbReference type="Gene3D" id="3.90.1200.10">
    <property type="match status" value="1"/>
</dbReference>
<proteinExistence type="predicted"/>
<gene>
    <name evidence="2" type="ORF">INT08_04285</name>
</gene>
<evidence type="ECO:0000313" key="3">
    <source>
        <dbReference type="Proteomes" id="UP000619838"/>
    </source>
</evidence>
<sequence length="335" mass="38566">MELHQYLQRLLPEQSPSELHISSITGDASNRRYFRLTDISNSATTVLCIDPGFRGRDPRSYPFLVVRDLLAENGIRTPEIFRHDSETGAFLLEDCGTDMLQDHVTAFPDDLGPLYDSVIDTLVHLQSIRGNSSSVPFSLSFDREKLMFEFDFFITHALENNHRATPSAQDLEHLRQQCEQITTLLLETDRFVLNHRDFHCRNILVPEGTPVIIDFQDARMGLPQYDAVSLLRDSYLKLPDQRVGELQLRHWQQLKDRGLQNTSFDTYLRLFDIMAFQRNVKALGTFFYQVDVLGNRSFAPYISSTLAYLPGYIERQKELQPAGNLILNLLDTYVS</sequence>
<keyword evidence="3" id="KW-1185">Reference proteome</keyword>
<evidence type="ECO:0000259" key="1">
    <source>
        <dbReference type="Pfam" id="PF01636"/>
    </source>
</evidence>
<dbReference type="RefSeq" id="WP_175187188.1">
    <property type="nucleotide sequence ID" value="NZ_JABVZQ010000005.1"/>
</dbReference>
<dbReference type="Proteomes" id="UP000619838">
    <property type="component" value="Unassembled WGS sequence"/>
</dbReference>
<feature type="domain" description="Aminoglycoside phosphotransferase" evidence="1">
    <location>
        <begin position="21"/>
        <end position="250"/>
    </location>
</feature>
<protein>
    <submittedName>
        <fullName evidence="2">Phosphotransferase</fullName>
    </submittedName>
</protein>
<comment type="caution">
    <text evidence="2">The sequence shown here is derived from an EMBL/GenBank/DDBJ whole genome shotgun (WGS) entry which is preliminary data.</text>
</comment>